<evidence type="ECO:0000313" key="1">
    <source>
        <dbReference type="EMBL" id="KKL53961.1"/>
    </source>
</evidence>
<dbReference type="AlphaFoldDB" id="A0A0F9DJE9"/>
<dbReference type="EMBL" id="LAZR01031364">
    <property type="protein sequence ID" value="KKL53961.1"/>
    <property type="molecule type" value="Genomic_DNA"/>
</dbReference>
<accession>A0A0F9DJE9</accession>
<comment type="caution">
    <text evidence="1">The sequence shown here is derived from an EMBL/GenBank/DDBJ whole genome shotgun (WGS) entry which is preliminary data.</text>
</comment>
<sequence length="70" mass="7845">MSFKAIITKGFTHRSVVLPGVQQPIGCPFCFKGKIRKSERKMGIWTGQKCDGCAAELTHFEEYDECEGCD</sequence>
<gene>
    <name evidence="1" type="ORF">LCGC14_2270160</name>
</gene>
<proteinExistence type="predicted"/>
<reference evidence="1" key="1">
    <citation type="journal article" date="2015" name="Nature">
        <title>Complex archaea that bridge the gap between prokaryotes and eukaryotes.</title>
        <authorList>
            <person name="Spang A."/>
            <person name="Saw J.H."/>
            <person name="Jorgensen S.L."/>
            <person name="Zaremba-Niedzwiedzka K."/>
            <person name="Martijn J."/>
            <person name="Lind A.E."/>
            <person name="van Eijk R."/>
            <person name="Schleper C."/>
            <person name="Guy L."/>
            <person name="Ettema T.J."/>
        </authorList>
    </citation>
    <scope>NUCLEOTIDE SEQUENCE</scope>
</reference>
<protein>
    <submittedName>
        <fullName evidence="1">Uncharacterized protein</fullName>
    </submittedName>
</protein>
<organism evidence="1">
    <name type="scientific">marine sediment metagenome</name>
    <dbReference type="NCBI Taxonomy" id="412755"/>
    <lineage>
        <taxon>unclassified sequences</taxon>
        <taxon>metagenomes</taxon>
        <taxon>ecological metagenomes</taxon>
    </lineage>
</organism>
<name>A0A0F9DJE9_9ZZZZ</name>